<evidence type="ECO:0008006" key="4">
    <source>
        <dbReference type="Google" id="ProtNLM"/>
    </source>
</evidence>
<proteinExistence type="predicted"/>
<name>A0A6N6N758_9BACT</name>
<feature type="signal peptide" evidence="1">
    <location>
        <begin position="1"/>
        <end position="21"/>
    </location>
</feature>
<organism evidence="2 3">
    <name type="scientific">Pseudodesulfovibrio senegalensis</name>
    <dbReference type="NCBI Taxonomy" id="1721087"/>
    <lineage>
        <taxon>Bacteria</taxon>
        <taxon>Pseudomonadati</taxon>
        <taxon>Thermodesulfobacteriota</taxon>
        <taxon>Desulfovibrionia</taxon>
        <taxon>Desulfovibrionales</taxon>
        <taxon>Desulfovibrionaceae</taxon>
    </lineage>
</organism>
<dbReference type="RefSeq" id="WP_151149607.1">
    <property type="nucleotide sequence ID" value="NZ_WAIE01000001.1"/>
</dbReference>
<keyword evidence="3" id="KW-1185">Reference proteome</keyword>
<keyword evidence="1" id="KW-0732">Signal</keyword>
<sequence length="217" mass="23838">MKRLTARACILVFGFSLLVMAGCGKSRPEVTAPRPQGKLVVAMFTSPTSSMDLLAGYLPEEGKPVDPEVLAKLDSVVQGALNEHGVMNFTPAAVTRQCQNVVEFKDAGIPRMSAFNYWVNVGKCMTADYILVPQVLSWREREGGEGGVRRPASVTIDLYLINVKERTMLRGHYSETQQALSENLLNAGKFFDRGAKWVSALELAKEGIDEKLMEIGL</sequence>
<gene>
    <name evidence="2" type="ORF">F8A88_03145</name>
</gene>
<dbReference type="AlphaFoldDB" id="A0A6N6N758"/>
<evidence type="ECO:0000313" key="3">
    <source>
        <dbReference type="Proteomes" id="UP000438699"/>
    </source>
</evidence>
<feature type="chain" id="PRO_5026783022" description="Lipoprotein" evidence="1">
    <location>
        <begin position="22"/>
        <end position="217"/>
    </location>
</feature>
<dbReference type="EMBL" id="WAIE01000001">
    <property type="protein sequence ID" value="KAB1443275.1"/>
    <property type="molecule type" value="Genomic_DNA"/>
</dbReference>
<comment type="caution">
    <text evidence="2">The sequence shown here is derived from an EMBL/GenBank/DDBJ whole genome shotgun (WGS) entry which is preliminary data.</text>
</comment>
<reference evidence="2 3" key="1">
    <citation type="journal article" date="2017" name="Int. J. Syst. Evol. Microbiol.">
        <title>Desulfovibrio senegalensis sp. nov., a mesophilic sulfate reducer isolated from marine sediment.</title>
        <authorList>
            <person name="Thioye A."/>
            <person name="Gam Z.B.A."/>
            <person name="Mbengue M."/>
            <person name="Cayol J.L."/>
            <person name="Joseph-Bartoli M."/>
            <person name="Toure-Kane C."/>
            <person name="Labat M."/>
        </authorList>
    </citation>
    <scope>NUCLEOTIDE SEQUENCE [LARGE SCALE GENOMIC DNA]</scope>
    <source>
        <strain evidence="2 3">DSM 101509</strain>
    </source>
</reference>
<evidence type="ECO:0000256" key="1">
    <source>
        <dbReference type="SAM" id="SignalP"/>
    </source>
</evidence>
<evidence type="ECO:0000313" key="2">
    <source>
        <dbReference type="EMBL" id="KAB1443275.1"/>
    </source>
</evidence>
<dbReference type="Proteomes" id="UP000438699">
    <property type="component" value="Unassembled WGS sequence"/>
</dbReference>
<accession>A0A6N6N758</accession>
<dbReference type="PROSITE" id="PS51257">
    <property type="entry name" value="PROKAR_LIPOPROTEIN"/>
    <property type="match status" value="1"/>
</dbReference>
<dbReference type="OrthoDB" id="5449868at2"/>
<protein>
    <recommendedName>
        <fullName evidence="4">Lipoprotein</fullName>
    </recommendedName>
</protein>